<dbReference type="Pfam" id="PF01165">
    <property type="entry name" value="Ribosomal_S21"/>
    <property type="match status" value="1"/>
</dbReference>
<name>A0A6A6UPV4_9PEZI</name>
<dbReference type="Proteomes" id="UP000799302">
    <property type="component" value="Unassembled WGS sequence"/>
</dbReference>
<evidence type="ECO:0008006" key="7">
    <source>
        <dbReference type="Google" id="ProtNLM"/>
    </source>
</evidence>
<feature type="region of interest" description="Disordered" evidence="4">
    <location>
        <begin position="39"/>
        <end position="94"/>
    </location>
</feature>
<keyword evidence="3" id="KW-0687">Ribonucleoprotein</keyword>
<accession>A0A6A6UPV4</accession>
<reference evidence="5" key="1">
    <citation type="journal article" date="2020" name="Stud. Mycol.">
        <title>101 Dothideomycetes genomes: a test case for predicting lifestyles and emergence of pathogens.</title>
        <authorList>
            <person name="Haridas S."/>
            <person name="Albert R."/>
            <person name="Binder M."/>
            <person name="Bloem J."/>
            <person name="Labutti K."/>
            <person name="Salamov A."/>
            <person name="Andreopoulos B."/>
            <person name="Baker S."/>
            <person name="Barry K."/>
            <person name="Bills G."/>
            <person name="Bluhm B."/>
            <person name="Cannon C."/>
            <person name="Castanera R."/>
            <person name="Culley D."/>
            <person name="Daum C."/>
            <person name="Ezra D."/>
            <person name="Gonzalez J."/>
            <person name="Henrissat B."/>
            <person name="Kuo A."/>
            <person name="Liang C."/>
            <person name="Lipzen A."/>
            <person name="Lutzoni F."/>
            <person name="Magnuson J."/>
            <person name="Mondo S."/>
            <person name="Nolan M."/>
            <person name="Ohm R."/>
            <person name="Pangilinan J."/>
            <person name="Park H.-J."/>
            <person name="Ramirez L."/>
            <person name="Alfaro M."/>
            <person name="Sun H."/>
            <person name="Tritt A."/>
            <person name="Yoshinaga Y."/>
            <person name="Zwiers L.-H."/>
            <person name="Turgeon B."/>
            <person name="Goodwin S."/>
            <person name="Spatafora J."/>
            <person name="Crous P."/>
            <person name="Grigoriev I."/>
        </authorList>
    </citation>
    <scope>NUCLEOTIDE SEQUENCE</scope>
    <source>
        <strain evidence="5">CBS 115976</strain>
    </source>
</reference>
<protein>
    <recommendedName>
        <fullName evidence="7">Ribosomal protein S21</fullName>
    </recommendedName>
</protein>
<dbReference type="PANTHER" id="PTHR41237:SF1">
    <property type="entry name" value="SMALL RIBOSOMAL SUBUNIT PROTEIN BS21M"/>
    <property type="match status" value="1"/>
</dbReference>
<feature type="compositionally biased region" description="Low complexity" evidence="4">
    <location>
        <begin position="45"/>
        <end position="80"/>
    </location>
</feature>
<evidence type="ECO:0000313" key="6">
    <source>
        <dbReference type="Proteomes" id="UP000799302"/>
    </source>
</evidence>
<dbReference type="GO" id="GO:0003735">
    <property type="term" value="F:structural constituent of ribosome"/>
    <property type="evidence" value="ECO:0007669"/>
    <property type="project" value="InterPro"/>
</dbReference>
<evidence type="ECO:0000256" key="2">
    <source>
        <dbReference type="ARBA" id="ARBA00022980"/>
    </source>
</evidence>
<sequence>MEMYKVAPRLLRHNISCRPPTSISSLTAAFSTTSIRTAQSAVVQSPEPSGPTIGSSTTSTSTSASQSSNPFSSPFTSTPKNPRDETFKQDASSDVTSQLDMAMAMLQNMTKEISPEKQKKFLNEPLPKSFNTSRFSDKWPKLKSTSTQDLFPSSSFPAAPFGLSRQDLSPLEKYEKAVKAMDVSLHLSPRTGRKFDVRAGEAADLAIKIRYLGALLNKNNIKGTMIAQRFHERPGLKRKRLKRVRWRKRFRDSFDSICKRASYLSNQGW</sequence>
<dbReference type="GO" id="GO:0005763">
    <property type="term" value="C:mitochondrial small ribosomal subunit"/>
    <property type="evidence" value="ECO:0007669"/>
    <property type="project" value="TreeGrafter"/>
</dbReference>
<proteinExistence type="inferred from homology"/>
<dbReference type="PANTHER" id="PTHR41237">
    <property type="entry name" value="37S RIBOSOMAL PROTEIN MRP21, MITOCHONDRIAL"/>
    <property type="match status" value="1"/>
</dbReference>
<dbReference type="InterPro" id="IPR052837">
    <property type="entry name" value="Mitoribosomal_bS21"/>
</dbReference>
<keyword evidence="2" id="KW-0689">Ribosomal protein</keyword>
<comment type="similarity">
    <text evidence="1">Belongs to the bacterial ribosomal protein bS21 family.</text>
</comment>
<dbReference type="InterPro" id="IPR001911">
    <property type="entry name" value="Ribosomal_bS21"/>
</dbReference>
<evidence type="ECO:0000256" key="4">
    <source>
        <dbReference type="SAM" id="MobiDB-lite"/>
    </source>
</evidence>
<keyword evidence="6" id="KW-1185">Reference proteome</keyword>
<evidence type="ECO:0000256" key="3">
    <source>
        <dbReference type="ARBA" id="ARBA00023274"/>
    </source>
</evidence>
<dbReference type="GO" id="GO:0070124">
    <property type="term" value="P:mitochondrial translational initiation"/>
    <property type="evidence" value="ECO:0007669"/>
    <property type="project" value="TreeGrafter"/>
</dbReference>
<dbReference type="EMBL" id="MU004231">
    <property type="protein sequence ID" value="KAF2673427.1"/>
    <property type="molecule type" value="Genomic_DNA"/>
</dbReference>
<evidence type="ECO:0000256" key="1">
    <source>
        <dbReference type="ARBA" id="ARBA00006640"/>
    </source>
</evidence>
<gene>
    <name evidence="5" type="ORF">BT63DRAFT_156092</name>
</gene>
<dbReference type="AlphaFoldDB" id="A0A6A6UPV4"/>
<evidence type="ECO:0000313" key="5">
    <source>
        <dbReference type="EMBL" id="KAF2673427.1"/>
    </source>
</evidence>
<organism evidence="5 6">
    <name type="scientific">Microthyrium microscopicum</name>
    <dbReference type="NCBI Taxonomy" id="703497"/>
    <lineage>
        <taxon>Eukaryota</taxon>
        <taxon>Fungi</taxon>
        <taxon>Dikarya</taxon>
        <taxon>Ascomycota</taxon>
        <taxon>Pezizomycotina</taxon>
        <taxon>Dothideomycetes</taxon>
        <taxon>Dothideomycetes incertae sedis</taxon>
        <taxon>Microthyriales</taxon>
        <taxon>Microthyriaceae</taxon>
        <taxon>Microthyrium</taxon>
    </lineage>
</organism>